<evidence type="ECO:0000313" key="2">
    <source>
        <dbReference type="EMBL" id="ESO97265.1"/>
    </source>
</evidence>
<dbReference type="OrthoDB" id="6162249at2759"/>
<dbReference type="InterPro" id="IPR036465">
    <property type="entry name" value="vWFA_dom_sf"/>
</dbReference>
<feature type="non-terminal residue" evidence="2">
    <location>
        <position position="106"/>
    </location>
</feature>
<dbReference type="HOGENOM" id="CLU_2229835_0_0_1"/>
<dbReference type="AlphaFoldDB" id="V4AR11"/>
<dbReference type="SUPFAM" id="SSF53300">
    <property type="entry name" value="vWA-like"/>
    <property type="match status" value="1"/>
</dbReference>
<dbReference type="CTD" id="20252393"/>
<dbReference type="STRING" id="225164.V4AR11"/>
<proteinExistence type="predicted"/>
<dbReference type="PANTHER" id="PTHR24020">
    <property type="entry name" value="COLLAGEN ALPHA"/>
    <property type="match status" value="1"/>
</dbReference>
<accession>V4AR11</accession>
<feature type="domain" description="VWFA" evidence="1">
    <location>
        <begin position="1"/>
        <end position="95"/>
    </location>
</feature>
<evidence type="ECO:0000259" key="1">
    <source>
        <dbReference type="PROSITE" id="PS50234"/>
    </source>
</evidence>
<reference evidence="2 3" key="1">
    <citation type="journal article" date="2013" name="Nature">
        <title>Insights into bilaterian evolution from three spiralian genomes.</title>
        <authorList>
            <person name="Simakov O."/>
            <person name="Marletaz F."/>
            <person name="Cho S.J."/>
            <person name="Edsinger-Gonzales E."/>
            <person name="Havlak P."/>
            <person name="Hellsten U."/>
            <person name="Kuo D.H."/>
            <person name="Larsson T."/>
            <person name="Lv J."/>
            <person name="Arendt D."/>
            <person name="Savage R."/>
            <person name="Osoegawa K."/>
            <person name="de Jong P."/>
            <person name="Grimwood J."/>
            <person name="Chapman J.A."/>
            <person name="Shapiro H."/>
            <person name="Aerts A."/>
            <person name="Otillar R.P."/>
            <person name="Terry A.Y."/>
            <person name="Boore J.L."/>
            <person name="Grigoriev I.V."/>
            <person name="Lindberg D.R."/>
            <person name="Seaver E.C."/>
            <person name="Weisblat D.A."/>
            <person name="Putnam N.H."/>
            <person name="Rokhsar D.S."/>
        </authorList>
    </citation>
    <scope>NUCLEOTIDE SEQUENCE [LARGE SCALE GENOMIC DNA]</scope>
</reference>
<keyword evidence="3" id="KW-1185">Reference proteome</keyword>
<dbReference type="Gene3D" id="3.40.50.410">
    <property type="entry name" value="von Willebrand factor, type A domain"/>
    <property type="match status" value="1"/>
</dbReference>
<dbReference type="GeneID" id="20252393"/>
<dbReference type="PANTHER" id="PTHR24020:SF84">
    <property type="entry name" value="VWFA DOMAIN-CONTAINING PROTEIN"/>
    <property type="match status" value="1"/>
</dbReference>
<gene>
    <name evidence="2" type="ORF">LOTGIDRAFT_79448</name>
</gene>
<sequence length="106" mass="11256">GEGIKFARNEIFAARNGARANVPHIMIVITDGRSTYGGLTASEAAKARNDGILIFAIGVGAADENELNNIASKPSSEYVTKVTDYTKLTGIREKLALQACEGRLTT</sequence>
<dbReference type="InterPro" id="IPR050525">
    <property type="entry name" value="ECM_Assembly_Org"/>
</dbReference>
<dbReference type="RefSeq" id="XP_009051840.1">
    <property type="nucleotide sequence ID" value="XM_009053592.1"/>
</dbReference>
<dbReference type="InterPro" id="IPR002035">
    <property type="entry name" value="VWF_A"/>
</dbReference>
<protein>
    <recommendedName>
        <fullName evidence="1">VWFA domain-containing protein</fullName>
    </recommendedName>
</protein>
<feature type="non-terminal residue" evidence="2">
    <location>
        <position position="1"/>
    </location>
</feature>
<dbReference type="KEGG" id="lgi:LOTGIDRAFT_79448"/>
<dbReference type="Pfam" id="PF00092">
    <property type="entry name" value="VWA"/>
    <property type="match status" value="1"/>
</dbReference>
<dbReference type="EMBL" id="KB201305">
    <property type="protein sequence ID" value="ESO97265.1"/>
    <property type="molecule type" value="Genomic_DNA"/>
</dbReference>
<dbReference type="OMA" id="YKRIWIF"/>
<evidence type="ECO:0000313" key="3">
    <source>
        <dbReference type="Proteomes" id="UP000030746"/>
    </source>
</evidence>
<dbReference type="Proteomes" id="UP000030746">
    <property type="component" value="Unassembled WGS sequence"/>
</dbReference>
<dbReference type="PROSITE" id="PS50234">
    <property type="entry name" value="VWFA"/>
    <property type="match status" value="1"/>
</dbReference>
<name>V4AR11_LOTGI</name>
<organism evidence="2 3">
    <name type="scientific">Lottia gigantea</name>
    <name type="common">Giant owl limpet</name>
    <dbReference type="NCBI Taxonomy" id="225164"/>
    <lineage>
        <taxon>Eukaryota</taxon>
        <taxon>Metazoa</taxon>
        <taxon>Spiralia</taxon>
        <taxon>Lophotrochozoa</taxon>
        <taxon>Mollusca</taxon>
        <taxon>Gastropoda</taxon>
        <taxon>Patellogastropoda</taxon>
        <taxon>Lottioidea</taxon>
        <taxon>Lottiidae</taxon>
        <taxon>Lottia</taxon>
    </lineage>
</organism>